<proteinExistence type="predicted"/>
<evidence type="ECO:0000313" key="3">
    <source>
        <dbReference type="Proteomes" id="UP000596742"/>
    </source>
</evidence>
<dbReference type="Gene3D" id="2.60.40.10">
    <property type="entry name" value="Immunoglobulins"/>
    <property type="match status" value="1"/>
</dbReference>
<protein>
    <recommendedName>
        <fullName evidence="1">Ig-like domain-containing protein</fullName>
    </recommendedName>
</protein>
<sequence>MLVKIDGPRYTRKYDFVYFNCSADYQPFGNTAEILINSKTFTHMRSSKGNCYSATIGRTCLGDICSCSENGTWFYHKYKVIDEKHFKISCLMKFDRGRNVSDSIEVNVIALAILKLENQTICNASLAVSFSCTITNDVSHPRFSKWIHSVNGVAIRLLDGLINNGTSTIAIDSCSYQDIGVYTCVVLNASFANNTLVSKNVSLNVIGPPEIVSSRVFQDIQVVLVVQFYSSSEVTPRWFLMSQPIDDSHDYNVSIGKTEITLELYEQRVIVDGYKSSLTMSKCVSGVYVVVLQNDFGQTVEKFNVQRGHVIHIIGPNEHSPSIPIYHSAPESDNSRHIYDQAMSQYLEVIESGEQDDHSDSKEDESAGEIFLAVFDQTSHNYEEIQ</sequence>
<dbReference type="OrthoDB" id="6108004at2759"/>
<dbReference type="InterPro" id="IPR013783">
    <property type="entry name" value="Ig-like_fold"/>
</dbReference>
<name>A0A8B6DVG3_MYTGA</name>
<dbReference type="AlphaFoldDB" id="A0A8B6DVG3"/>
<feature type="domain" description="Ig-like" evidence="1">
    <location>
        <begin position="117"/>
        <end position="202"/>
    </location>
</feature>
<dbReference type="InterPro" id="IPR036179">
    <property type="entry name" value="Ig-like_dom_sf"/>
</dbReference>
<gene>
    <name evidence="2" type="ORF">MGAL_10B061474</name>
</gene>
<accession>A0A8B6DVG3</accession>
<reference evidence="2" key="1">
    <citation type="submission" date="2018-11" db="EMBL/GenBank/DDBJ databases">
        <authorList>
            <person name="Alioto T."/>
            <person name="Alioto T."/>
        </authorList>
    </citation>
    <scope>NUCLEOTIDE SEQUENCE</scope>
</reference>
<organism evidence="2 3">
    <name type="scientific">Mytilus galloprovincialis</name>
    <name type="common">Mediterranean mussel</name>
    <dbReference type="NCBI Taxonomy" id="29158"/>
    <lineage>
        <taxon>Eukaryota</taxon>
        <taxon>Metazoa</taxon>
        <taxon>Spiralia</taxon>
        <taxon>Lophotrochozoa</taxon>
        <taxon>Mollusca</taxon>
        <taxon>Bivalvia</taxon>
        <taxon>Autobranchia</taxon>
        <taxon>Pteriomorphia</taxon>
        <taxon>Mytilida</taxon>
        <taxon>Mytiloidea</taxon>
        <taxon>Mytilidae</taxon>
        <taxon>Mytilinae</taxon>
        <taxon>Mytilus</taxon>
    </lineage>
</organism>
<dbReference type="Proteomes" id="UP000596742">
    <property type="component" value="Unassembled WGS sequence"/>
</dbReference>
<dbReference type="PROSITE" id="PS50835">
    <property type="entry name" value="IG_LIKE"/>
    <property type="match status" value="1"/>
</dbReference>
<comment type="caution">
    <text evidence="2">The sequence shown here is derived from an EMBL/GenBank/DDBJ whole genome shotgun (WGS) entry which is preliminary data.</text>
</comment>
<dbReference type="SUPFAM" id="SSF48726">
    <property type="entry name" value="Immunoglobulin"/>
    <property type="match status" value="1"/>
</dbReference>
<evidence type="ECO:0000259" key="1">
    <source>
        <dbReference type="PROSITE" id="PS50835"/>
    </source>
</evidence>
<keyword evidence="3" id="KW-1185">Reference proteome</keyword>
<dbReference type="EMBL" id="UYJE01004012">
    <property type="protein sequence ID" value="VDI24295.1"/>
    <property type="molecule type" value="Genomic_DNA"/>
</dbReference>
<dbReference type="InterPro" id="IPR007110">
    <property type="entry name" value="Ig-like_dom"/>
</dbReference>
<evidence type="ECO:0000313" key="2">
    <source>
        <dbReference type="EMBL" id="VDI24295.1"/>
    </source>
</evidence>